<comment type="caution">
    <text evidence="2">The sequence shown here is derived from an EMBL/GenBank/DDBJ whole genome shotgun (WGS) entry which is preliminary data.</text>
</comment>
<protein>
    <recommendedName>
        <fullName evidence="3">Phage protein</fullName>
    </recommendedName>
</protein>
<gene>
    <name evidence="2" type="ORF">G5638_19310</name>
</gene>
<feature type="compositionally biased region" description="Basic and acidic residues" evidence="1">
    <location>
        <begin position="573"/>
        <end position="586"/>
    </location>
</feature>
<feature type="compositionally biased region" description="Basic and acidic residues" evidence="1">
    <location>
        <begin position="438"/>
        <end position="447"/>
    </location>
</feature>
<feature type="region of interest" description="Disordered" evidence="1">
    <location>
        <begin position="511"/>
        <end position="539"/>
    </location>
</feature>
<feature type="region of interest" description="Disordered" evidence="1">
    <location>
        <begin position="427"/>
        <end position="447"/>
    </location>
</feature>
<evidence type="ECO:0000256" key="1">
    <source>
        <dbReference type="SAM" id="MobiDB-lite"/>
    </source>
</evidence>
<name>A0A6G4LLI4_9ENTR</name>
<accession>A0A6G4LLI4</accession>
<organism evidence="2">
    <name type="scientific">Enterobacter hormaechei</name>
    <dbReference type="NCBI Taxonomy" id="158836"/>
    <lineage>
        <taxon>Bacteria</taxon>
        <taxon>Pseudomonadati</taxon>
        <taxon>Pseudomonadota</taxon>
        <taxon>Gammaproteobacteria</taxon>
        <taxon>Enterobacterales</taxon>
        <taxon>Enterobacteriaceae</taxon>
        <taxon>Enterobacter</taxon>
        <taxon>Enterobacter cloacae complex</taxon>
    </lineage>
</organism>
<evidence type="ECO:0000313" key="2">
    <source>
        <dbReference type="EMBL" id="NGE61277.1"/>
    </source>
</evidence>
<dbReference type="EMBL" id="JAAJSZ010000010">
    <property type="protein sequence ID" value="NGE61277.1"/>
    <property type="molecule type" value="Genomic_DNA"/>
</dbReference>
<reference evidence="2" key="1">
    <citation type="submission" date="2020-02" db="EMBL/GenBank/DDBJ databases">
        <title>WGS of Carbapenem-Resistant Entrobacteriaceae.</title>
        <authorList>
            <person name="Tokajian S."/>
            <person name="El Chaar M."/>
            <person name="El Khoury M."/>
        </authorList>
    </citation>
    <scope>NUCLEOTIDE SEQUENCE</scope>
    <source>
        <strain evidence="2">EHM_24</strain>
    </source>
</reference>
<feature type="region of interest" description="Disordered" evidence="1">
    <location>
        <begin position="565"/>
        <end position="586"/>
    </location>
</feature>
<proteinExistence type="predicted"/>
<sequence>MSYFGLNTVNQNQQLDTAASNPAGVSGDNDVGFFDNAGGAALSGLYSGLVAKPDQLLWAGVDTVVSPIAQFINENTPVRDTSQEFIAEQRKLAQEQVKRLTPDAATTGTAGQVLYGLFDMGSQAVVGTLAGGPVGGAAAVTSLQGFSEFEKLRSEGVDLSTAQDVALIHGVTAGAGTLIPMSLGLRAGGALAEGVGAQIARTGENALLNTGARVARAAPDIAYAAWTNLAFGMALRGMTASTLRDNGYEEMAAQYKVFDSQAMAIDAVLGVAFGGLGRFINSRGENVRPPDFLPVEVDAALTANSAHHAEIDVAPGIPINVLSRDAHAMALKQAMRNVSEGNPVDVASIVEPAAFSELPGRRSLIAQSLDEVLYQADEGSAALALETRTLEADAAQVLPRGDRQVYQSEIANSQRIIDDLNTERSNIISEEPAGSGKELSRRRADKQARLREVDKKISDAQGRLEFSRNALEPHEAGGRYFEARAELARRKQAESDLNAQALSYYRTAEVRTSDEAAPFQPAEAVRDVTPPRSQDSQGQIDDLDIQAAEQSLSTSPEMLITVIDDEGNPQSRSAREVLDEASRENEQAIQDSSLFDVAVSCFLRG</sequence>
<dbReference type="AlphaFoldDB" id="A0A6G4LLI4"/>
<dbReference type="RefSeq" id="WP_108400153.1">
    <property type="nucleotide sequence ID" value="NZ_CP045611.1"/>
</dbReference>
<evidence type="ECO:0008006" key="3">
    <source>
        <dbReference type="Google" id="ProtNLM"/>
    </source>
</evidence>